<name>A0A8S5LA78_9CAUD</name>
<accession>A0A8S5LA78</accession>
<proteinExistence type="predicted"/>
<protein>
    <submittedName>
        <fullName evidence="1">Uncharacterized protein</fullName>
    </submittedName>
</protein>
<sequence length="78" mass="8821">MAKTKIDLEKMSISELNEYAIASKNICDSLSNNASINSTNQFGNVLYDNNTIAEINKFKHINYLINAQIKNKLLEIID</sequence>
<organism evidence="1">
    <name type="scientific">Myoviridae sp. ctPuP5</name>
    <dbReference type="NCBI Taxonomy" id="2823543"/>
    <lineage>
        <taxon>Viruses</taxon>
        <taxon>Duplodnaviria</taxon>
        <taxon>Heunggongvirae</taxon>
        <taxon>Uroviricota</taxon>
        <taxon>Caudoviricetes</taxon>
    </lineage>
</organism>
<reference evidence="1" key="1">
    <citation type="journal article" date="2021" name="Proc. Natl. Acad. Sci. U.S.A.">
        <title>A Catalog of Tens of Thousands of Viruses from Human Metagenomes Reveals Hidden Associations with Chronic Diseases.</title>
        <authorList>
            <person name="Tisza M.J."/>
            <person name="Buck C.B."/>
        </authorList>
    </citation>
    <scope>NUCLEOTIDE SEQUENCE</scope>
    <source>
        <strain evidence="1">CtPuP5</strain>
    </source>
</reference>
<dbReference type="EMBL" id="BK014662">
    <property type="protein sequence ID" value="DAD66813.1"/>
    <property type="molecule type" value="Genomic_DNA"/>
</dbReference>
<evidence type="ECO:0000313" key="1">
    <source>
        <dbReference type="EMBL" id="DAD66813.1"/>
    </source>
</evidence>